<dbReference type="AlphaFoldDB" id="A0AAV4Y8F7"/>
<proteinExistence type="predicted"/>
<comment type="caution">
    <text evidence="1">The sequence shown here is derived from an EMBL/GenBank/DDBJ whole genome shotgun (WGS) entry which is preliminary data.</text>
</comment>
<dbReference type="Proteomes" id="UP001054945">
    <property type="component" value="Unassembled WGS sequence"/>
</dbReference>
<evidence type="ECO:0000313" key="2">
    <source>
        <dbReference type="Proteomes" id="UP001054945"/>
    </source>
</evidence>
<keyword evidence="2" id="KW-1185">Reference proteome</keyword>
<evidence type="ECO:0000313" key="1">
    <source>
        <dbReference type="EMBL" id="GIZ03537.1"/>
    </source>
</evidence>
<sequence>MDENGSFMVFVKQVFSKMVLLWNNGIFENGSFWNNGLRFVKQVFSKMVLLWNNGLRFCKASIFENGFYFRKWNNGLRFVNSIFSKMVLLWNNLDKYFRFKSKYFRKWFFYGIMDFVFCKANFRKWYFRKWFFYGIMDFVL</sequence>
<dbReference type="EMBL" id="BPLR01018966">
    <property type="protein sequence ID" value="GIZ03537.1"/>
    <property type="molecule type" value="Genomic_DNA"/>
</dbReference>
<reference evidence="1 2" key="1">
    <citation type="submission" date="2021-06" db="EMBL/GenBank/DDBJ databases">
        <title>Caerostris extrusa draft genome.</title>
        <authorList>
            <person name="Kono N."/>
            <person name="Arakawa K."/>
        </authorList>
    </citation>
    <scope>NUCLEOTIDE SEQUENCE [LARGE SCALE GENOMIC DNA]</scope>
</reference>
<protein>
    <submittedName>
        <fullName evidence="1">Uncharacterized protein</fullName>
    </submittedName>
</protein>
<organism evidence="1 2">
    <name type="scientific">Caerostris extrusa</name>
    <name type="common">Bark spider</name>
    <name type="synonym">Caerostris bankana</name>
    <dbReference type="NCBI Taxonomy" id="172846"/>
    <lineage>
        <taxon>Eukaryota</taxon>
        <taxon>Metazoa</taxon>
        <taxon>Ecdysozoa</taxon>
        <taxon>Arthropoda</taxon>
        <taxon>Chelicerata</taxon>
        <taxon>Arachnida</taxon>
        <taxon>Araneae</taxon>
        <taxon>Araneomorphae</taxon>
        <taxon>Entelegynae</taxon>
        <taxon>Araneoidea</taxon>
        <taxon>Araneidae</taxon>
        <taxon>Caerostris</taxon>
    </lineage>
</organism>
<gene>
    <name evidence="1" type="ORF">CEXT_500071</name>
</gene>
<accession>A0AAV4Y8F7</accession>
<name>A0AAV4Y8F7_CAEEX</name>